<accession>A0A9X3EKU6</accession>
<dbReference type="InterPro" id="IPR002035">
    <property type="entry name" value="VWF_A"/>
</dbReference>
<dbReference type="Pfam" id="PF13519">
    <property type="entry name" value="VWA_2"/>
    <property type="match status" value="1"/>
</dbReference>
<organism evidence="3 4">
    <name type="scientific">Nannocystis pusilla</name>
    <dbReference type="NCBI Taxonomy" id="889268"/>
    <lineage>
        <taxon>Bacteria</taxon>
        <taxon>Pseudomonadati</taxon>
        <taxon>Myxococcota</taxon>
        <taxon>Polyangia</taxon>
        <taxon>Nannocystales</taxon>
        <taxon>Nannocystaceae</taxon>
        <taxon>Nannocystis</taxon>
    </lineage>
</organism>
<feature type="compositionally biased region" description="Gly residues" evidence="1">
    <location>
        <begin position="98"/>
        <end position="111"/>
    </location>
</feature>
<dbReference type="PROSITE" id="PS50234">
    <property type="entry name" value="VWFA"/>
    <property type="match status" value="1"/>
</dbReference>
<dbReference type="AlphaFoldDB" id="A0A9X3EKU6"/>
<dbReference type="SUPFAM" id="SSF53300">
    <property type="entry name" value="vWA-like"/>
    <property type="match status" value="1"/>
</dbReference>
<comment type="caution">
    <text evidence="3">The sequence shown here is derived from an EMBL/GenBank/DDBJ whole genome shotgun (WGS) entry which is preliminary data.</text>
</comment>
<gene>
    <name evidence="3" type="ORF">OV079_05585</name>
</gene>
<evidence type="ECO:0000313" key="3">
    <source>
        <dbReference type="EMBL" id="MCY1005049.1"/>
    </source>
</evidence>
<feature type="compositionally biased region" description="Low complexity" evidence="1">
    <location>
        <begin position="225"/>
        <end position="235"/>
    </location>
</feature>
<dbReference type="InterPro" id="IPR036465">
    <property type="entry name" value="vWFA_dom_sf"/>
</dbReference>
<sequence length="730" mass="79662">MPRPKETRMNPWMKWILLATPLALTQCRSSSVTPIGTVTPDGNNNVMLAHGQGDVAYEAPPHTFSARPHPPRNRSDAPPPNLAALPKMVSRIDQCYGPSGGAIASGGGPSGGAIPKPTKKPAPPKPKYKQVTYGGGSAPPPSPSPIQTTPSAGALGKGEGAAGRGSRGGFDAGAAPPQSPPPPPVTASKSANSQGDADTRRAEKAEQKKQKKDRGRDKAAEERPGTAAAAPAEAQVARDEAEDTNSVAYEPVQQVGDGEAQYSDWGQATYLSNDDTMSMSSAQRVIFAIDKFLPVPLEHIRPHELLNYFSFETAEVAPTDDFSVLPEIAKDPKQDGIYNLALAIRGRPVDKQARRNGNLTFVVDRSGSMSDEGRMDYLKRGMRKMMGELKTGDLVNVVLFDHEVCVPVENFVVGRDKPEVLEKAIERMKPRGSTDVHAGLTRGYELADRGYQHTYNNRVVLVTDALANTGNTDPRTMSMVAKYYDERKIRLSGVGVGTEFNDALLDKLTERGKGAYVFLGSEAEVDAVFGPRFISLLETTAMDVHFQLHLPPSLRMNVFYGEESSAVKEDVQAIHYFANTSQLFLSDLMARGKKLRPQDQIMLTIEYEDPESGQKMVEERAFQLAEIEREAYNIRKGRLLIAWADRLALMASRPQPIGTAPVAGAWIDADGWQQCEQGKADLRDMAQGMNDPEVTRVLSLWDKFCARYEQPRNPVRRTPASGPDAWPSAR</sequence>
<name>A0A9X3EKU6_9BACT</name>
<dbReference type="SMART" id="SM00327">
    <property type="entry name" value="VWA"/>
    <property type="match status" value="1"/>
</dbReference>
<evidence type="ECO:0000256" key="1">
    <source>
        <dbReference type="SAM" id="MobiDB-lite"/>
    </source>
</evidence>
<feature type="domain" description="VWFA" evidence="2">
    <location>
        <begin position="358"/>
        <end position="537"/>
    </location>
</feature>
<reference evidence="3" key="1">
    <citation type="submission" date="2022-11" db="EMBL/GenBank/DDBJ databases">
        <title>Minimal conservation of predation-associated metabolite biosynthetic gene clusters underscores biosynthetic potential of Myxococcota including descriptions for ten novel species: Archangium lansinium sp. nov., Myxococcus landrumus sp. nov., Nannocystis bai.</title>
        <authorList>
            <person name="Ahearne A."/>
            <person name="Stevens C."/>
            <person name="Phillips K."/>
        </authorList>
    </citation>
    <scope>NUCLEOTIDE SEQUENCE</scope>
    <source>
        <strain evidence="3">Na p29</strain>
    </source>
</reference>
<feature type="compositionally biased region" description="Basic and acidic residues" evidence="1">
    <location>
        <begin position="197"/>
        <end position="224"/>
    </location>
</feature>
<feature type="region of interest" description="Disordered" evidence="1">
    <location>
        <begin position="56"/>
        <end position="83"/>
    </location>
</feature>
<dbReference type="PANTHER" id="PTHR45737:SF6">
    <property type="entry name" value="VON WILLEBRAND FACTOR A DOMAIN-CONTAINING PROTEIN 5A"/>
    <property type="match status" value="1"/>
</dbReference>
<feature type="compositionally biased region" description="Gly residues" evidence="1">
    <location>
        <begin position="155"/>
        <end position="171"/>
    </location>
</feature>
<dbReference type="Proteomes" id="UP001150924">
    <property type="component" value="Unassembled WGS sequence"/>
</dbReference>
<dbReference type="RefSeq" id="WP_267766668.1">
    <property type="nucleotide sequence ID" value="NZ_JAPNKE010000002.1"/>
</dbReference>
<proteinExistence type="predicted"/>
<dbReference type="EMBL" id="JAPNKE010000002">
    <property type="protein sequence ID" value="MCY1005049.1"/>
    <property type="molecule type" value="Genomic_DNA"/>
</dbReference>
<keyword evidence="4" id="KW-1185">Reference proteome</keyword>
<feature type="region of interest" description="Disordered" evidence="1">
    <location>
        <begin position="96"/>
        <end position="253"/>
    </location>
</feature>
<dbReference type="Gene3D" id="3.40.50.410">
    <property type="entry name" value="von Willebrand factor, type A domain"/>
    <property type="match status" value="1"/>
</dbReference>
<protein>
    <submittedName>
        <fullName evidence="3">VWA domain-containing protein</fullName>
    </submittedName>
</protein>
<evidence type="ECO:0000259" key="2">
    <source>
        <dbReference type="PROSITE" id="PS50234"/>
    </source>
</evidence>
<dbReference type="PANTHER" id="PTHR45737">
    <property type="entry name" value="VON WILLEBRAND FACTOR A DOMAIN-CONTAINING PROTEIN 5A"/>
    <property type="match status" value="1"/>
</dbReference>
<evidence type="ECO:0000313" key="4">
    <source>
        <dbReference type="Proteomes" id="UP001150924"/>
    </source>
</evidence>